<dbReference type="SUPFAM" id="SSF53213">
    <property type="entry name" value="LigB-like"/>
    <property type="match status" value="1"/>
</dbReference>
<evidence type="ECO:0000256" key="2">
    <source>
        <dbReference type="ARBA" id="ARBA00007581"/>
    </source>
</evidence>
<gene>
    <name evidence="8" type="ORF">POM88_006847</name>
</gene>
<name>A0AAD8J3H5_9APIA</name>
<dbReference type="Proteomes" id="UP001237642">
    <property type="component" value="Unassembled WGS sequence"/>
</dbReference>
<dbReference type="CDD" id="cd07363">
    <property type="entry name" value="45_DOPA_Dioxygenase"/>
    <property type="match status" value="1"/>
</dbReference>
<dbReference type="PANTHER" id="PTHR30096">
    <property type="entry name" value="4,5-DOPA DIOXYGENASE EXTRADIOL-LIKE PROTEIN"/>
    <property type="match status" value="1"/>
</dbReference>
<reference evidence="8" key="2">
    <citation type="submission" date="2023-05" db="EMBL/GenBank/DDBJ databases">
        <authorList>
            <person name="Schelkunov M.I."/>
        </authorList>
    </citation>
    <scope>NUCLEOTIDE SEQUENCE</scope>
    <source>
        <strain evidence="8">Hsosn_3</strain>
        <tissue evidence="8">Leaf</tissue>
    </source>
</reference>
<evidence type="ECO:0000313" key="8">
    <source>
        <dbReference type="EMBL" id="KAK1396984.1"/>
    </source>
</evidence>
<sequence>MGSIIKETLFISHGSPTLSIDDSLPARHFLKSFTQNVSLSQKPTSILVISAHWETDSPAVNLISAPNDTIYDFYGFPKPMYQIKYPAPGAPKLARRVQELLQGSGFGKVNVDKKRGLDHGAWVPLMLMYPEADIPVCQLSVQTHKDAYHHYNMGKALAPLKEEGVLIIGSGSATHNLSALRRGPDSDTNSVADWAKEFDTWLKDSLLEGRYEDVNNYLKKAPHAKLAQPHPDHFYPLHVAIGASGETSKAELIHHSWSLHALSYASYKFTSK</sequence>
<dbReference type="PANTHER" id="PTHR30096:SF0">
    <property type="entry name" value="4,5-DOPA DIOXYGENASE EXTRADIOL-LIKE PROTEIN"/>
    <property type="match status" value="1"/>
</dbReference>
<keyword evidence="5" id="KW-0223">Dioxygenase</keyword>
<evidence type="ECO:0000256" key="1">
    <source>
        <dbReference type="ARBA" id="ARBA00001947"/>
    </source>
</evidence>
<comment type="cofactor">
    <cofactor evidence="1">
        <name>Zn(2+)</name>
        <dbReference type="ChEBI" id="CHEBI:29105"/>
    </cofactor>
</comment>
<keyword evidence="4" id="KW-0862">Zinc</keyword>
<protein>
    <submittedName>
        <fullName evidence="8">Stizolobate synthase</fullName>
    </submittedName>
</protein>
<evidence type="ECO:0000259" key="7">
    <source>
        <dbReference type="Pfam" id="PF02900"/>
    </source>
</evidence>
<proteinExistence type="inferred from homology"/>
<evidence type="ECO:0000256" key="5">
    <source>
        <dbReference type="ARBA" id="ARBA00022964"/>
    </source>
</evidence>
<accession>A0AAD8J3H5</accession>
<dbReference type="EMBL" id="JAUIZM010000002">
    <property type="protein sequence ID" value="KAK1396984.1"/>
    <property type="molecule type" value="Genomic_DNA"/>
</dbReference>
<evidence type="ECO:0000256" key="6">
    <source>
        <dbReference type="ARBA" id="ARBA00023002"/>
    </source>
</evidence>
<dbReference type="Pfam" id="PF02900">
    <property type="entry name" value="LigB"/>
    <property type="match status" value="1"/>
</dbReference>
<organism evidence="8 9">
    <name type="scientific">Heracleum sosnowskyi</name>
    <dbReference type="NCBI Taxonomy" id="360622"/>
    <lineage>
        <taxon>Eukaryota</taxon>
        <taxon>Viridiplantae</taxon>
        <taxon>Streptophyta</taxon>
        <taxon>Embryophyta</taxon>
        <taxon>Tracheophyta</taxon>
        <taxon>Spermatophyta</taxon>
        <taxon>Magnoliopsida</taxon>
        <taxon>eudicotyledons</taxon>
        <taxon>Gunneridae</taxon>
        <taxon>Pentapetalae</taxon>
        <taxon>asterids</taxon>
        <taxon>campanulids</taxon>
        <taxon>Apiales</taxon>
        <taxon>Apiaceae</taxon>
        <taxon>Apioideae</taxon>
        <taxon>apioid superclade</taxon>
        <taxon>Tordylieae</taxon>
        <taxon>Tordyliinae</taxon>
        <taxon>Heracleum</taxon>
    </lineage>
</organism>
<dbReference type="Gene3D" id="3.40.830.10">
    <property type="entry name" value="LigB-like"/>
    <property type="match status" value="1"/>
</dbReference>
<feature type="domain" description="Extradiol ring-cleavage dioxygenase class III enzyme subunit B" evidence="7">
    <location>
        <begin position="8"/>
        <end position="269"/>
    </location>
</feature>
<keyword evidence="6" id="KW-0560">Oxidoreductase</keyword>
<dbReference type="GO" id="GO:0008270">
    <property type="term" value="F:zinc ion binding"/>
    <property type="evidence" value="ECO:0007669"/>
    <property type="project" value="InterPro"/>
</dbReference>
<dbReference type="GO" id="GO:0008198">
    <property type="term" value="F:ferrous iron binding"/>
    <property type="evidence" value="ECO:0007669"/>
    <property type="project" value="InterPro"/>
</dbReference>
<dbReference type="GO" id="GO:0016702">
    <property type="term" value="F:oxidoreductase activity, acting on single donors with incorporation of molecular oxygen, incorporation of two atoms of oxygen"/>
    <property type="evidence" value="ECO:0007669"/>
    <property type="project" value="UniProtKB-ARBA"/>
</dbReference>
<reference evidence="8" key="1">
    <citation type="submission" date="2023-02" db="EMBL/GenBank/DDBJ databases">
        <title>Genome of toxic invasive species Heracleum sosnowskyi carries increased number of genes despite the absence of recent whole-genome duplications.</title>
        <authorList>
            <person name="Schelkunov M."/>
            <person name="Shtratnikova V."/>
            <person name="Makarenko M."/>
            <person name="Klepikova A."/>
            <person name="Omelchenko D."/>
            <person name="Novikova G."/>
            <person name="Obukhova E."/>
            <person name="Bogdanov V."/>
            <person name="Penin A."/>
            <person name="Logacheva M."/>
        </authorList>
    </citation>
    <scope>NUCLEOTIDE SEQUENCE</scope>
    <source>
        <strain evidence="8">Hsosn_3</strain>
        <tissue evidence="8">Leaf</tissue>
    </source>
</reference>
<evidence type="ECO:0000313" key="9">
    <source>
        <dbReference type="Proteomes" id="UP001237642"/>
    </source>
</evidence>
<evidence type="ECO:0000256" key="4">
    <source>
        <dbReference type="ARBA" id="ARBA00022833"/>
    </source>
</evidence>
<dbReference type="InterPro" id="IPR004183">
    <property type="entry name" value="Xdiol_dOase_suB"/>
</dbReference>
<keyword evidence="9" id="KW-1185">Reference proteome</keyword>
<dbReference type="InterPro" id="IPR014436">
    <property type="entry name" value="Extradiol_dOase_DODA"/>
</dbReference>
<comment type="similarity">
    <text evidence="2">Belongs to the DODA-type extradiol aromatic ring-opening dioxygenase family.</text>
</comment>
<comment type="caution">
    <text evidence="8">The sequence shown here is derived from an EMBL/GenBank/DDBJ whole genome shotgun (WGS) entry which is preliminary data.</text>
</comment>
<dbReference type="AlphaFoldDB" id="A0AAD8J3H5"/>
<dbReference type="PIRSF" id="PIRSF006157">
    <property type="entry name" value="Doxgns_DODA"/>
    <property type="match status" value="1"/>
</dbReference>
<keyword evidence="3" id="KW-0479">Metal-binding</keyword>
<evidence type="ECO:0000256" key="3">
    <source>
        <dbReference type="ARBA" id="ARBA00022723"/>
    </source>
</evidence>